<evidence type="ECO:0000256" key="4">
    <source>
        <dbReference type="ARBA" id="ARBA00022912"/>
    </source>
</evidence>
<keyword evidence="11" id="KW-1185">Reference proteome</keyword>
<comment type="catalytic activity">
    <reaction evidence="6">
        <text>O-phospho-L-seryl-[protein] + H2O = L-seryl-[protein] + phosphate</text>
        <dbReference type="Rhea" id="RHEA:20629"/>
        <dbReference type="Rhea" id="RHEA-COMP:9863"/>
        <dbReference type="Rhea" id="RHEA-COMP:11604"/>
        <dbReference type="ChEBI" id="CHEBI:15377"/>
        <dbReference type="ChEBI" id="CHEBI:29999"/>
        <dbReference type="ChEBI" id="CHEBI:43474"/>
        <dbReference type="ChEBI" id="CHEBI:83421"/>
        <dbReference type="EC" id="3.1.3.16"/>
    </reaction>
</comment>
<name>A0A0N5BKI0_STREA</name>
<dbReference type="EC" id="3.1.3.16" evidence="8"/>
<dbReference type="WBParaSite" id="SPAL_0000643700.1">
    <property type="protein sequence ID" value="SPAL_0000643700.1"/>
    <property type="gene ID" value="SPAL_0000643700"/>
</dbReference>
<accession>A0A0N5BKI0</accession>
<evidence type="ECO:0000256" key="8">
    <source>
        <dbReference type="RuleBase" id="RU004273"/>
    </source>
</evidence>
<evidence type="ECO:0000313" key="12">
    <source>
        <dbReference type="WBParaSite" id="SPAL_0000643700.1"/>
    </source>
</evidence>
<feature type="domain" description="Serine/threonine specific protein phosphatases" evidence="10">
    <location>
        <begin position="375"/>
        <end position="380"/>
    </location>
</feature>
<dbReference type="InterPro" id="IPR029052">
    <property type="entry name" value="Metallo-depent_PP-like"/>
</dbReference>
<comment type="cofactor">
    <cofactor evidence="1">
        <name>Mn(2+)</name>
        <dbReference type="ChEBI" id="CHEBI:29035"/>
    </cofactor>
</comment>
<dbReference type="PRINTS" id="PR00114">
    <property type="entry name" value="STPHPHTASE"/>
</dbReference>
<evidence type="ECO:0000256" key="3">
    <source>
        <dbReference type="ARBA" id="ARBA00022801"/>
    </source>
</evidence>
<protein>
    <recommendedName>
        <fullName evidence="8">Serine/threonine-protein phosphatase</fullName>
        <ecNumber evidence="8">3.1.3.16</ecNumber>
    </recommendedName>
</protein>
<dbReference type="GO" id="GO:0004722">
    <property type="term" value="F:protein serine/threonine phosphatase activity"/>
    <property type="evidence" value="ECO:0007669"/>
    <property type="project" value="UniProtKB-EC"/>
</dbReference>
<evidence type="ECO:0000256" key="6">
    <source>
        <dbReference type="ARBA" id="ARBA00047761"/>
    </source>
</evidence>
<evidence type="ECO:0000256" key="2">
    <source>
        <dbReference type="ARBA" id="ARBA00022723"/>
    </source>
</evidence>
<comment type="similarity">
    <text evidence="8">Belongs to the PPP phosphatase family.</text>
</comment>
<organism evidence="11 12">
    <name type="scientific">Strongyloides papillosus</name>
    <name type="common">Intestinal threadworm</name>
    <dbReference type="NCBI Taxonomy" id="174720"/>
    <lineage>
        <taxon>Eukaryota</taxon>
        <taxon>Metazoa</taxon>
        <taxon>Ecdysozoa</taxon>
        <taxon>Nematoda</taxon>
        <taxon>Chromadorea</taxon>
        <taxon>Rhabditida</taxon>
        <taxon>Tylenchina</taxon>
        <taxon>Panagrolaimomorpha</taxon>
        <taxon>Strongyloidoidea</taxon>
        <taxon>Strongyloididae</taxon>
        <taxon>Strongyloides</taxon>
    </lineage>
</organism>
<dbReference type="AlphaFoldDB" id="A0A0N5BKI0"/>
<keyword evidence="4" id="KW-0904">Protein phosphatase</keyword>
<proteinExistence type="inferred from homology"/>
<dbReference type="SMART" id="SM00156">
    <property type="entry name" value="PP2Ac"/>
    <property type="match status" value="1"/>
</dbReference>
<dbReference type="GO" id="GO:0005737">
    <property type="term" value="C:cytoplasm"/>
    <property type="evidence" value="ECO:0007669"/>
    <property type="project" value="TreeGrafter"/>
</dbReference>
<feature type="region of interest" description="Disordered" evidence="9">
    <location>
        <begin position="49"/>
        <end position="83"/>
    </location>
</feature>
<dbReference type="Gene3D" id="3.60.21.10">
    <property type="match status" value="1"/>
</dbReference>
<dbReference type="SUPFAM" id="SSF56300">
    <property type="entry name" value="Metallo-dependent phosphatases"/>
    <property type="match status" value="1"/>
</dbReference>
<evidence type="ECO:0000259" key="10">
    <source>
        <dbReference type="PROSITE" id="PS00125"/>
    </source>
</evidence>
<dbReference type="PROSITE" id="PS00125">
    <property type="entry name" value="SER_THR_PHOSPHATASE"/>
    <property type="match status" value="1"/>
</dbReference>
<dbReference type="PANTHER" id="PTHR11668:SF300">
    <property type="entry name" value="SERINE_THREONINE-PROTEIN PHOSPHATASE"/>
    <property type="match status" value="1"/>
</dbReference>
<evidence type="ECO:0000256" key="1">
    <source>
        <dbReference type="ARBA" id="ARBA00001936"/>
    </source>
</evidence>
<dbReference type="PANTHER" id="PTHR11668">
    <property type="entry name" value="SERINE/THREONINE PROTEIN PHOSPHATASE"/>
    <property type="match status" value="1"/>
</dbReference>
<evidence type="ECO:0000256" key="5">
    <source>
        <dbReference type="ARBA" id="ARBA00023211"/>
    </source>
</evidence>
<evidence type="ECO:0000256" key="9">
    <source>
        <dbReference type="SAM" id="MobiDB-lite"/>
    </source>
</evidence>
<dbReference type="InterPro" id="IPR050341">
    <property type="entry name" value="PP1_catalytic_subunit"/>
</dbReference>
<evidence type="ECO:0000256" key="7">
    <source>
        <dbReference type="ARBA" id="ARBA00048336"/>
    </source>
</evidence>
<feature type="compositionally biased region" description="Polar residues" evidence="9">
    <location>
        <begin position="1"/>
        <end position="17"/>
    </location>
</feature>
<sequence>MTDKSTTQSPSPSNLDASKSTSKSFTEEKSIEKSRSLFKNFLKTASFEKSRGGKTIEKNLNKKRINQNKNGNNNESDKTRTNALKMEKSLDKSFSKSFLNIQKRLDISKNTFTKELNKSQTYNTVKGSNSFTSNKNKTIDTSVPKFLQKSKSFERLASKSDGKDNKKVSRTSKYVDSTLNSSAPIGQHRVVEPGNKSVKSSEVTIIQESKSEKVDEKDSDWFKAQMLAFLNKIPKCSPSRPKIKVAFEWLSSYLNFLSTKFLNLDFYTKRPSGQLFHAFSENICIQIIHTAAEICEAENMLLELTIPPKENEIIVISDIHGSIADIIRAFSFHGLPGDKTYLFLGDYVDRGVYEVEVVMLLFIFKICFPKHIYLLRGNHEFPEQNKKFDLPRSCKKQFSSANYWRILNFAFDRLSVAAIINDEIYCAHGGVSQWIRGRYSISNLVKPMPRNSKFIERLILTDIVWSDTIRNEVQEDGHLFQPTIRGLGFAYSERGLKEVIKLLKVKKVIRGHHPHPNGFLEDYKNLCYTVHARQIESGSYGSTCRVYLDPKTKKICIEAENYKIENFFENLHDVARGIKNINVSYFNRRHEFFKMNSYDEIIVKSSVDCKVKNMSDEKMCFDESKAETGTRRECKYCSDYGIVIDECTSRYRFFVSHIQLYLLMLKYHFPKFNGPSNVYKSNSLGDKLGLFITRFPCFFDFISTFNRRNRSIISGNENRLIKMFDSNKKDVHPPIVKLSIVSYNILLNQMYFENLKDEDVEILEDEINSRELMIAQRTQERTIEKKYSKSKTNFMNIQRNQERSIEKRLSNSKP</sequence>
<dbReference type="STRING" id="174720.A0A0N5BKI0"/>
<dbReference type="Pfam" id="PF00149">
    <property type="entry name" value="Metallophos"/>
    <property type="match status" value="1"/>
</dbReference>
<keyword evidence="5" id="KW-0464">Manganese</keyword>
<comment type="catalytic activity">
    <reaction evidence="7 8">
        <text>O-phospho-L-threonyl-[protein] + H2O = L-threonyl-[protein] + phosphate</text>
        <dbReference type="Rhea" id="RHEA:47004"/>
        <dbReference type="Rhea" id="RHEA-COMP:11060"/>
        <dbReference type="Rhea" id="RHEA-COMP:11605"/>
        <dbReference type="ChEBI" id="CHEBI:15377"/>
        <dbReference type="ChEBI" id="CHEBI:30013"/>
        <dbReference type="ChEBI" id="CHEBI:43474"/>
        <dbReference type="ChEBI" id="CHEBI:61977"/>
        <dbReference type="EC" id="3.1.3.16"/>
    </reaction>
</comment>
<keyword evidence="3 8" id="KW-0378">Hydrolase</keyword>
<reference evidence="12" key="1">
    <citation type="submission" date="2017-02" db="UniProtKB">
        <authorList>
            <consortium name="WormBaseParasite"/>
        </authorList>
    </citation>
    <scope>IDENTIFICATION</scope>
</reference>
<dbReference type="GO" id="GO:0005634">
    <property type="term" value="C:nucleus"/>
    <property type="evidence" value="ECO:0007669"/>
    <property type="project" value="TreeGrafter"/>
</dbReference>
<dbReference type="GO" id="GO:0046872">
    <property type="term" value="F:metal ion binding"/>
    <property type="evidence" value="ECO:0007669"/>
    <property type="project" value="UniProtKB-KW"/>
</dbReference>
<keyword evidence="2" id="KW-0479">Metal-binding</keyword>
<dbReference type="Proteomes" id="UP000046392">
    <property type="component" value="Unplaced"/>
</dbReference>
<feature type="compositionally biased region" description="Basic and acidic residues" evidence="9">
    <location>
        <begin position="49"/>
        <end position="60"/>
    </location>
</feature>
<dbReference type="InterPro" id="IPR004843">
    <property type="entry name" value="Calcineurin-like_PHP"/>
</dbReference>
<evidence type="ECO:0000313" key="11">
    <source>
        <dbReference type="Proteomes" id="UP000046392"/>
    </source>
</evidence>
<feature type="region of interest" description="Disordered" evidence="9">
    <location>
        <begin position="1"/>
        <end position="33"/>
    </location>
</feature>
<dbReference type="CDD" id="cd00144">
    <property type="entry name" value="MPP_PPP_family"/>
    <property type="match status" value="1"/>
</dbReference>
<dbReference type="InterPro" id="IPR006186">
    <property type="entry name" value="Ser/Thr-sp_prot-phosphatase"/>
</dbReference>